<feature type="domain" description="Protein root UVB sensitive/RUS" evidence="3">
    <location>
        <begin position="188"/>
        <end position="424"/>
    </location>
</feature>
<dbReference type="Proteomes" id="UP000054558">
    <property type="component" value="Unassembled WGS sequence"/>
</dbReference>
<dbReference type="InterPro" id="IPR054549">
    <property type="entry name" value="UVB_sens_RUS_dom"/>
</dbReference>
<dbReference type="OMA" id="WMSMRLL"/>
<name>A0A1Y1HSZ9_KLENI</name>
<feature type="domain" description="Root UVB sensitive protein C-terminal" evidence="4">
    <location>
        <begin position="443"/>
        <end position="573"/>
    </location>
</feature>
<evidence type="ECO:0000259" key="4">
    <source>
        <dbReference type="Pfam" id="PF24160"/>
    </source>
</evidence>
<dbReference type="PANTHER" id="PTHR12770:SF27">
    <property type="entry name" value="PROTEIN ROOT UVB SENSITIVE 5"/>
    <property type="match status" value="1"/>
</dbReference>
<dbReference type="Pfam" id="PF24160">
    <property type="entry name" value="UVB_sens_C"/>
    <property type="match status" value="1"/>
</dbReference>
<dbReference type="AlphaFoldDB" id="A0A1Y1HSZ9"/>
<evidence type="ECO:0000259" key="3">
    <source>
        <dbReference type="Pfam" id="PF04884"/>
    </source>
</evidence>
<gene>
    <name evidence="5" type="ORF">KFL_000460320</name>
</gene>
<dbReference type="PANTHER" id="PTHR12770">
    <property type="entry name" value="RUS1 FAMILY PROTEIN C16ORF58"/>
    <property type="match status" value="1"/>
</dbReference>
<feature type="region of interest" description="Disordered" evidence="2">
    <location>
        <begin position="163"/>
        <end position="191"/>
    </location>
</feature>
<comment type="similarity">
    <text evidence="1">Belongs to the RUS1 family.</text>
</comment>
<dbReference type="OrthoDB" id="364779at2759"/>
<evidence type="ECO:0000256" key="2">
    <source>
        <dbReference type="SAM" id="MobiDB-lite"/>
    </source>
</evidence>
<evidence type="ECO:0000256" key="1">
    <source>
        <dbReference type="ARBA" id="ARBA00007558"/>
    </source>
</evidence>
<dbReference type="Pfam" id="PF04884">
    <property type="entry name" value="UVB_sens_prot"/>
    <property type="match status" value="1"/>
</dbReference>
<evidence type="ECO:0008006" key="7">
    <source>
        <dbReference type="Google" id="ProtNLM"/>
    </source>
</evidence>
<protein>
    <recommendedName>
        <fullName evidence="7">Root UVB sensitive family</fullName>
    </recommendedName>
</protein>
<reference evidence="5 6" key="1">
    <citation type="journal article" date="2014" name="Nat. Commun.">
        <title>Klebsormidium flaccidum genome reveals primary factors for plant terrestrial adaptation.</title>
        <authorList>
            <person name="Hori K."/>
            <person name="Maruyama F."/>
            <person name="Fujisawa T."/>
            <person name="Togashi T."/>
            <person name="Yamamoto N."/>
            <person name="Seo M."/>
            <person name="Sato S."/>
            <person name="Yamada T."/>
            <person name="Mori H."/>
            <person name="Tajima N."/>
            <person name="Moriyama T."/>
            <person name="Ikeuchi M."/>
            <person name="Watanabe M."/>
            <person name="Wada H."/>
            <person name="Kobayashi K."/>
            <person name="Saito M."/>
            <person name="Masuda T."/>
            <person name="Sasaki-Sekimoto Y."/>
            <person name="Mashiguchi K."/>
            <person name="Awai K."/>
            <person name="Shimojima M."/>
            <person name="Masuda S."/>
            <person name="Iwai M."/>
            <person name="Nobusawa T."/>
            <person name="Narise T."/>
            <person name="Kondo S."/>
            <person name="Saito H."/>
            <person name="Sato R."/>
            <person name="Murakawa M."/>
            <person name="Ihara Y."/>
            <person name="Oshima-Yamada Y."/>
            <person name="Ohtaka K."/>
            <person name="Satoh M."/>
            <person name="Sonobe K."/>
            <person name="Ishii M."/>
            <person name="Ohtani R."/>
            <person name="Kanamori-Sato M."/>
            <person name="Honoki R."/>
            <person name="Miyazaki D."/>
            <person name="Mochizuki H."/>
            <person name="Umetsu J."/>
            <person name="Higashi K."/>
            <person name="Shibata D."/>
            <person name="Kamiya Y."/>
            <person name="Sato N."/>
            <person name="Nakamura Y."/>
            <person name="Tabata S."/>
            <person name="Ida S."/>
            <person name="Kurokawa K."/>
            <person name="Ohta H."/>
        </authorList>
    </citation>
    <scope>NUCLEOTIDE SEQUENCE [LARGE SCALE GENOMIC DNA]</scope>
    <source>
        <strain evidence="5 6">NIES-2285</strain>
    </source>
</reference>
<dbReference type="InterPro" id="IPR006968">
    <property type="entry name" value="RUS_fam"/>
</dbReference>
<dbReference type="InterPro" id="IPR055412">
    <property type="entry name" value="UVB_sens_C"/>
</dbReference>
<organism evidence="5 6">
    <name type="scientific">Klebsormidium nitens</name>
    <name type="common">Green alga</name>
    <name type="synonym">Ulothrix nitens</name>
    <dbReference type="NCBI Taxonomy" id="105231"/>
    <lineage>
        <taxon>Eukaryota</taxon>
        <taxon>Viridiplantae</taxon>
        <taxon>Streptophyta</taxon>
        <taxon>Klebsormidiophyceae</taxon>
        <taxon>Klebsormidiales</taxon>
        <taxon>Klebsormidiaceae</taxon>
        <taxon>Klebsormidium</taxon>
    </lineage>
</organism>
<keyword evidence="6" id="KW-1185">Reference proteome</keyword>
<feature type="compositionally biased region" description="Low complexity" evidence="2">
    <location>
        <begin position="170"/>
        <end position="190"/>
    </location>
</feature>
<accession>A0A1Y1HSZ9</accession>
<evidence type="ECO:0000313" key="6">
    <source>
        <dbReference type="Proteomes" id="UP000054558"/>
    </source>
</evidence>
<dbReference type="EMBL" id="DF236995">
    <property type="protein sequence ID" value="GAQ80121.1"/>
    <property type="molecule type" value="Genomic_DNA"/>
</dbReference>
<sequence>MNMTPSLTSLSSSTRIEVGAEISLQPAGPSSIMALKAASSIVEHHGFFPVPAAKLGTDTRHNSSGARLGCSHKMASALPLRHCKFFGVDSGGVCHWHRRCKKRQGLAVRNEVARVDKKPVPPTAPPVNEPLHAKEKQLVLDERLLDGQIRRYTLRGSQSSVDILKGRTQSDSGENGASASSSTASSGSSSLPRALRDTFLPAGYPDSVTEDYLPYMLWSIPVHITGHACNTLVTSSLLKAVGIGANGLSVGAATAAIRWVTKDGVGALGRAAVGGRFGNLPDEDPRQWRMYADFITTFGGCLELLTPLAPGNFLLLASVGHLCRAVGRGMKNPCFRVIQNHFAVSSNLGNIAAKEDVWEVPAELLGLATGVALLNYFAKDYWSIVGCWGVCMVAHLALRYKSMQVLQFNQLNYKRAAALVRAHVAGEQLPDVPSLSSSENLLLPRSLCQPQLQYGATVGDLIQSLGGPEQVGELLEAYGEEDYVLLCSDAALPAPNLMQFQVVLKEGAGSQAFLRSLYQAAWLQRTDASDGLPRHRSDEKLQSSIQSLQAMQAGFVSFREEAQGKGWDVDKVLYQLPPSSALVGSAN</sequence>
<evidence type="ECO:0000313" key="5">
    <source>
        <dbReference type="EMBL" id="GAQ80121.1"/>
    </source>
</evidence>
<proteinExistence type="inferred from homology"/>